<feature type="region of interest" description="Disordered" evidence="1">
    <location>
        <begin position="54"/>
        <end position="91"/>
    </location>
</feature>
<feature type="region of interest" description="Disordered" evidence="1">
    <location>
        <begin position="481"/>
        <end position="570"/>
    </location>
</feature>
<keyword evidence="3" id="KW-1185">Reference proteome</keyword>
<evidence type="ECO:0000313" key="3">
    <source>
        <dbReference type="Proteomes" id="UP000007148"/>
    </source>
</evidence>
<protein>
    <submittedName>
        <fullName evidence="2">Uncharacterized protein</fullName>
    </submittedName>
</protein>
<feature type="compositionally biased region" description="Basic residues" evidence="1">
    <location>
        <begin position="349"/>
        <end position="358"/>
    </location>
</feature>
<reference evidence="2 3" key="1">
    <citation type="journal article" date="2011" name="PLoS Pathog.">
        <title>Endophytic Life Strategies Decoded by Genome and Transcriptome Analyses of the Mutualistic Root Symbiont Piriformospora indica.</title>
        <authorList>
            <person name="Zuccaro A."/>
            <person name="Lahrmann U."/>
            <person name="Guldener U."/>
            <person name="Langen G."/>
            <person name="Pfiffi S."/>
            <person name="Biedenkopf D."/>
            <person name="Wong P."/>
            <person name="Samans B."/>
            <person name="Grimm C."/>
            <person name="Basiewicz M."/>
            <person name="Murat C."/>
            <person name="Martin F."/>
            <person name="Kogel K.H."/>
        </authorList>
    </citation>
    <scope>NUCLEOTIDE SEQUENCE [LARGE SCALE GENOMIC DNA]</scope>
    <source>
        <strain evidence="2 3">DSM 11827</strain>
    </source>
</reference>
<accession>G4TC90</accession>
<feature type="compositionally biased region" description="Basic and acidic residues" evidence="1">
    <location>
        <begin position="262"/>
        <end position="273"/>
    </location>
</feature>
<feature type="compositionally biased region" description="Polar residues" evidence="1">
    <location>
        <begin position="538"/>
        <end position="562"/>
    </location>
</feature>
<feature type="compositionally biased region" description="Basic and acidic residues" evidence="1">
    <location>
        <begin position="383"/>
        <end position="394"/>
    </location>
</feature>
<evidence type="ECO:0000313" key="2">
    <source>
        <dbReference type="EMBL" id="CCA68941.1"/>
    </source>
</evidence>
<dbReference type="EMBL" id="CAFZ01000043">
    <property type="protein sequence ID" value="CCA68941.1"/>
    <property type="molecule type" value="Genomic_DNA"/>
</dbReference>
<feature type="region of interest" description="Disordered" evidence="1">
    <location>
        <begin position="145"/>
        <end position="188"/>
    </location>
</feature>
<dbReference type="AlphaFoldDB" id="G4TC90"/>
<organism evidence="2 3">
    <name type="scientific">Serendipita indica (strain DSM 11827)</name>
    <name type="common">Root endophyte fungus</name>
    <name type="synonym">Piriformospora indica</name>
    <dbReference type="NCBI Taxonomy" id="1109443"/>
    <lineage>
        <taxon>Eukaryota</taxon>
        <taxon>Fungi</taxon>
        <taxon>Dikarya</taxon>
        <taxon>Basidiomycota</taxon>
        <taxon>Agaricomycotina</taxon>
        <taxon>Agaricomycetes</taxon>
        <taxon>Sebacinales</taxon>
        <taxon>Serendipitaceae</taxon>
        <taxon>Serendipita</taxon>
    </lineage>
</organism>
<dbReference type="OrthoDB" id="354769at2759"/>
<feature type="compositionally biased region" description="Polar residues" evidence="1">
    <location>
        <begin position="1"/>
        <end position="11"/>
    </location>
</feature>
<dbReference type="HOGENOM" id="CLU_419842_0_0_1"/>
<name>G4TC90_SERID</name>
<feature type="region of interest" description="Disordered" evidence="1">
    <location>
        <begin position="1"/>
        <end position="39"/>
    </location>
</feature>
<dbReference type="Proteomes" id="UP000007148">
    <property type="component" value="Unassembled WGS sequence"/>
</dbReference>
<sequence length="653" mass="71122">MSSQPQVTQYALPQRPGRGFEYGNKSVSDHGHGGAPRQSVDAYEEDYVVVSPNPTVDATPFRPSLGDSFVDSDGGHSNQSHDPLIQTQGNYNSYNLPPDVLRPLATENKLNPTDRAALIRQTRKIHKILGEVPQIADVQALPTRTSSKRLQRRPTLAGSDIKLDRSAAKAAMESPKLEPPPDSSWGKMASSLVATGSAPGVSNAPVLKLNVVTTPEGTTLAKRARRLSDSSVASSLLSLPRRSGSSNRIVKPDGSSAQEEGDYARRASKDTKHPKSAIYIPPSPTSPSGSSSSLQRQQTRARMAKLQQIMGEAVPSELVIKTQPASSVTRRRRLSMESPSEPMPAKVQALKHKRSRSMWKRDLREGSGFDSAPESLATNGQSDKGHSKSKSRDMPPIEELLYKQLQVPTSDKQRALNVKRALKMAAVFGVPPPQAAYQDRQSLLLKPTSSIDSQASRQSLASLAYMLDHDRDSLYDLLSHAADSGSESDDEPLQWPYERKGQQPPPQTTTVEDGDGEIGSTKLTVAGRYPDMAPPSPLFQSTTPTRSSSLPAKDPTTSQKPSGSRPPPLTIVSTSVTTFSNEDGMVQVPERIRSPAALKTPGSADQQFSARRRRANKLSKFFGTHNRQPMLLHRCRNSQPRRKLECHPIGQIS</sequence>
<gene>
    <name evidence="2" type="ORF">PIIN_02801</name>
</gene>
<feature type="compositionally biased region" description="Polar residues" evidence="1">
    <location>
        <begin position="75"/>
        <end position="91"/>
    </location>
</feature>
<feature type="compositionally biased region" description="Low complexity" evidence="1">
    <location>
        <begin position="229"/>
        <end position="248"/>
    </location>
</feature>
<feature type="region of interest" description="Disordered" evidence="1">
    <location>
        <begin position="323"/>
        <end position="394"/>
    </location>
</feature>
<proteinExistence type="predicted"/>
<feature type="region of interest" description="Disordered" evidence="1">
    <location>
        <begin position="222"/>
        <end position="303"/>
    </location>
</feature>
<dbReference type="STRING" id="1109443.G4TC90"/>
<comment type="caution">
    <text evidence="2">The sequence shown here is derived from an EMBL/GenBank/DDBJ whole genome shotgun (WGS) entry which is preliminary data.</text>
</comment>
<dbReference type="OMA" id="KLECHPI"/>
<dbReference type="InParanoid" id="G4TC90"/>
<evidence type="ECO:0000256" key="1">
    <source>
        <dbReference type="SAM" id="MobiDB-lite"/>
    </source>
</evidence>